<feature type="non-terminal residue" evidence="1">
    <location>
        <position position="51"/>
    </location>
</feature>
<protein>
    <submittedName>
        <fullName evidence="1">Uncharacterized protein</fullName>
    </submittedName>
</protein>
<evidence type="ECO:0000313" key="1">
    <source>
        <dbReference type="EMBL" id="KAH9301230.1"/>
    </source>
</evidence>
<keyword evidence="2" id="KW-1185">Reference proteome</keyword>
<comment type="caution">
    <text evidence="1">The sequence shown here is derived from an EMBL/GenBank/DDBJ whole genome shotgun (WGS) entry which is preliminary data.</text>
</comment>
<gene>
    <name evidence="1" type="ORF">KI387_012813</name>
</gene>
<evidence type="ECO:0000313" key="2">
    <source>
        <dbReference type="Proteomes" id="UP000824469"/>
    </source>
</evidence>
<dbReference type="AlphaFoldDB" id="A0AA38CIQ6"/>
<dbReference type="Proteomes" id="UP000824469">
    <property type="component" value="Unassembled WGS sequence"/>
</dbReference>
<accession>A0AA38CIQ6</accession>
<proteinExistence type="predicted"/>
<name>A0AA38CIQ6_TAXCH</name>
<organism evidence="1 2">
    <name type="scientific">Taxus chinensis</name>
    <name type="common">Chinese yew</name>
    <name type="synonym">Taxus wallichiana var. chinensis</name>
    <dbReference type="NCBI Taxonomy" id="29808"/>
    <lineage>
        <taxon>Eukaryota</taxon>
        <taxon>Viridiplantae</taxon>
        <taxon>Streptophyta</taxon>
        <taxon>Embryophyta</taxon>
        <taxon>Tracheophyta</taxon>
        <taxon>Spermatophyta</taxon>
        <taxon>Pinopsida</taxon>
        <taxon>Pinidae</taxon>
        <taxon>Conifers II</taxon>
        <taxon>Cupressales</taxon>
        <taxon>Taxaceae</taxon>
        <taxon>Taxus</taxon>
    </lineage>
</organism>
<sequence length="51" mass="5322">AKYFRASGRQHNGRAIASLASFLGKPRSFSVSCANEISNFTSSSSSGNAPV</sequence>
<dbReference type="EMBL" id="JAHRHJ020000009">
    <property type="protein sequence ID" value="KAH9301230.1"/>
    <property type="molecule type" value="Genomic_DNA"/>
</dbReference>
<feature type="non-terminal residue" evidence="1">
    <location>
        <position position="1"/>
    </location>
</feature>
<reference evidence="1 2" key="1">
    <citation type="journal article" date="2021" name="Nat. Plants">
        <title>The Taxus genome provides insights into paclitaxel biosynthesis.</title>
        <authorList>
            <person name="Xiong X."/>
            <person name="Gou J."/>
            <person name="Liao Q."/>
            <person name="Li Y."/>
            <person name="Zhou Q."/>
            <person name="Bi G."/>
            <person name="Li C."/>
            <person name="Du R."/>
            <person name="Wang X."/>
            <person name="Sun T."/>
            <person name="Guo L."/>
            <person name="Liang H."/>
            <person name="Lu P."/>
            <person name="Wu Y."/>
            <person name="Zhang Z."/>
            <person name="Ro D.K."/>
            <person name="Shang Y."/>
            <person name="Huang S."/>
            <person name="Yan J."/>
        </authorList>
    </citation>
    <scope>NUCLEOTIDE SEQUENCE [LARGE SCALE GENOMIC DNA]</scope>
    <source>
        <strain evidence="1">Ta-2019</strain>
    </source>
</reference>